<comment type="caution">
    <text evidence="1">The sequence shown here is derived from an EMBL/GenBank/DDBJ whole genome shotgun (WGS) entry which is preliminary data.</text>
</comment>
<dbReference type="EMBL" id="BOOO01000053">
    <property type="protein sequence ID" value="GII34633.1"/>
    <property type="molecule type" value="Genomic_DNA"/>
</dbReference>
<proteinExistence type="predicted"/>
<dbReference type="AlphaFoldDB" id="A0A8J3TXV2"/>
<dbReference type="Proteomes" id="UP000650628">
    <property type="component" value="Unassembled WGS sequence"/>
</dbReference>
<gene>
    <name evidence="1" type="ORF">Pmi06nite_80750</name>
</gene>
<sequence length="63" mass="6855">MDRDCSRDRRTSNLARISSKTNALIVRTVINHVNVTLGNLVGTGVTLEHIQAIGTPIRRQTGG</sequence>
<evidence type="ECO:0000313" key="1">
    <source>
        <dbReference type="EMBL" id="GII34633.1"/>
    </source>
</evidence>
<organism evidence="1 2">
    <name type="scientific">Planotetraspora mira</name>
    <dbReference type="NCBI Taxonomy" id="58121"/>
    <lineage>
        <taxon>Bacteria</taxon>
        <taxon>Bacillati</taxon>
        <taxon>Actinomycetota</taxon>
        <taxon>Actinomycetes</taxon>
        <taxon>Streptosporangiales</taxon>
        <taxon>Streptosporangiaceae</taxon>
        <taxon>Planotetraspora</taxon>
    </lineage>
</organism>
<keyword evidence="2" id="KW-1185">Reference proteome</keyword>
<evidence type="ECO:0000313" key="2">
    <source>
        <dbReference type="Proteomes" id="UP000650628"/>
    </source>
</evidence>
<name>A0A8J3TXV2_9ACTN</name>
<protein>
    <submittedName>
        <fullName evidence="1">Uncharacterized protein</fullName>
    </submittedName>
</protein>
<accession>A0A8J3TXV2</accession>
<reference evidence="1 2" key="1">
    <citation type="submission" date="2021-01" db="EMBL/GenBank/DDBJ databases">
        <title>Whole genome shotgun sequence of Planotetraspora mira NBRC 15435.</title>
        <authorList>
            <person name="Komaki H."/>
            <person name="Tamura T."/>
        </authorList>
    </citation>
    <scope>NUCLEOTIDE SEQUENCE [LARGE SCALE GENOMIC DNA]</scope>
    <source>
        <strain evidence="1 2">NBRC 15435</strain>
    </source>
</reference>